<proteinExistence type="predicted"/>
<name>A0A9W5B1P4_9HYPH</name>
<keyword evidence="2" id="KW-1185">Reference proteome</keyword>
<dbReference type="EMBL" id="FBVY01000014">
    <property type="protein sequence ID" value="CUW92230.1"/>
    <property type="molecule type" value="Genomic_DNA"/>
</dbReference>
<comment type="caution">
    <text evidence="1">The sequence shown here is derived from an EMBL/GenBank/DDBJ whole genome shotgun (WGS) entry which is preliminary data.</text>
</comment>
<sequence>MTKYRASRAATAEHQGLFIVVGLRPSIRISVDLQPLVKEMKVSCLRKVQNEKARHHSGFGPFDSGGTSC</sequence>
<protein>
    <submittedName>
        <fullName evidence="1">Uncharacterized protein</fullName>
    </submittedName>
</protein>
<gene>
    <name evidence="1" type="ORF">AGR2A_Cc30250</name>
</gene>
<accession>A0A9W5B1P4</accession>
<evidence type="ECO:0000313" key="1">
    <source>
        <dbReference type="EMBL" id="CUW92230.1"/>
    </source>
</evidence>
<dbReference type="Proteomes" id="UP000191933">
    <property type="component" value="Unassembled WGS sequence"/>
</dbReference>
<organism evidence="1 2">
    <name type="scientific">Agrobacterium genomosp. 2 str. CFBP 5494</name>
    <dbReference type="NCBI Taxonomy" id="1183436"/>
    <lineage>
        <taxon>Bacteria</taxon>
        <taxon>Pseudomonadati</taxon>
        <taxon>Pseudomonadota</taxon>
        <taxon>Alphaproteobacteria</taxon>
        <taxon>Hyphomicrobiales</taxon>
        <taxon>Rhizobiaceae</taxon>
        <taxon>Rhizobium/Agrobacterium group</taxon>
        <taxon>Agrobacterium</taxon>
        <taxon>Agrobacterium tumefaciens complex</taxon>
    </lineage>
</organism>
<reference evidence="1 2" key="1">
    <citation type="submission" date="2016-01" db="EMBL/GenBank/DDBJ databases">
        <authorList>
            <person name="Regsiter A."/>
            <person name="william w."/>
        </authorList>
    </citation>
    <scope>NUCLEOTIDE SEQUENCE [LARGE SCALE GENOMIC DNA]</scope>
    <source>
        <strain evidence="1 2">CFBP 5494</strain>
    </source>
</reference>
<evidence type="ECO:0000313" key="2">
    <source>
        <dbReference type="Proteomes" id="UP000191933"/>
    </source>
</evidence>
<dbReference type="AlphaFoldDB" id="A0A9W5B1P4"/>